<evidence type="ECO:0000256" key="4">
    <source>
        <dbReference type="ARBA" id="ARBA00022747"/>
    </source>
</evidence>
<name>A0A1H9UPF9_9FIRM</name>
<evidence type="ECO:0000256" key="7">
    <source>
        <dbReference type="RuleBase" id="RU000417"/>
    </source>
</evidence>
<dbReference type="InterPro" id="IPR019059">
    <property type="entry name" value="Restrct_endonuc_II_HaeIII"/>
</dbReference>
<comment type="catalytic activity">
    <reaction evidence="7">
        <text>a 2'-deoxycytidine in DNA + S-adenosyl-L-methionine = a 5-methyl-2'-deoxycytidine in DNA + S-adenosyl-L-homocysteine + H(+)</text>
        <dbReference type="Rhea" id="RHEA:13681"/>
        <dbReference type="Rhea" id="RHEA-COMP:11369"/>
        <dbReference type="Rhea" id="RHEA-COMP:11370"/>
        <dbReference type="ChEBI" id="CHEBI:15378"/>
        <dbReference type="ChEBI" id="CHEBI:57856"/>
        <dbReference type="ChEBI" id="CHEBI:59789"/>
        <dbReference type="ChEBI" id="CHEBI:85452"/>
        <dbReference type="ChEBI" id="CHEBI:85454"/>
        <dbReference type="EC" id="2.1.1.37"/>
    </reaction>
</comment>
<evidence type="ECO:0000313" key="9">
    <source>
        <dbReference type="Proteomes" id="UP000182471"/>
    </source>
</evidence>
<dbReference type="Gene3D" id="3.90.120.10">
    <property type="entry name" value="DNA Methylase, subunit A, domain 2"/>
    <property type="match status" value="1"/>
</dbReference>
<dbReference type="PANTHER" id="PTHR10629">
    <property type="entry name" value="CYTOSINE-SPECIFIC METHYLTRANSFERASE"/>
    <property type="match status" value="1"/>
</dbReference>
<dbReference type="PRINTS" id="PR00105">
    <property type="entry name" value="C5METTRFRASE"/>
</dbReference>
<dbReference type="GO" id="GO:0044027">
    <property type="term" value="P:negative regulation of gene expression via chromosomal CpG island methylation"/>
    <property type="evidence" value="ECO:0007669"/>
    <property type="project" value="TreeGrafter"/>
</dbReference>
<dbReference type="CDD" id="cd00315">
    <property type="entry name" value="Cyt_C5_DNA_methylase"/>
    <property type="match status" value="1"/>
</dbReference>
<dbReference type="NCBIfam" id="TIGR00675">
    <property type="entry name" value="dcm"/>
    <property type="match status" value="1"/>
</dbReference>
<dbReference type="PROSITE" id="PS00094">
    <property type="entry name" value="C5_MTASE_1"/>
    <property type="match status" value="1"/>
</dbReference>
<evidence type="ECO:0000256" key="1">
    <source>
        <dbReference type="ARBA" id="ARBA00022603"/>
    </source>
</evidence>
<dbReference type="InterPro" id="IPR031303">
    <property type="entry name" value="C5_meth_CS"/>
</dbReference>
<evidence type="ECO:0000256" key="3">
    <source>
        <dbReference type="ARBA" id="ARBA00022691"/>
    </source>
</evidence>
<dbReference type="GO" id="GO:0009307">
    <property type="term" value="P:DNA restriction-modification system"/>
    <property type="evidence" value="ECO:0007669"/>
    <property type="project" value="UniProtKB-KW"/>
</dbReference>
<accession>A0A1H9UPF9</accession>
<dbReference type="InterPro" id="IPR029063">
    <property type="entry name" value="SAM-dependent_MTases_sf"/>
</dbReference>
<feature type="active site" evidence="5">
    <location>
        <position position="77"/>
    </location>
</feature>
<dbReference type="PROSITE" id="PS51679">
    <property type="entry name" value="SAM_MT_C5"/>
    <property type="match status" value="1"/>
</dbReference>
<dbReference type="InterPro" id="IPR001525">
    <property type="entry name" value="C5_MeTfrase"/>
</dbReference>
<gene>
    <name evidence="8" type="ORF">SAMN02910429_02188</name>
</gene>
<dbReference type="SUPFAM" id="SSF53335">
    <property type="entry name" value="S-adenosyl-L-methionine-dependent methyltransferases"/>
    <property type="match status" value="1"/>
</dbReference>
<dbReference type="GO" id="GO:0032259">
    <property type="term" value="P:methylation"/>
    <property type="evidence" value="ECO:0007669"/>
    <property type="project" value="UniProtKB-KW"/>
</dbReference>
<dbReference type="GO" id="GO:0003677">
    <property type="term" value="F:DNA binding"/>
    <property type="evidence" value="ECO:0007669"/>
    <property type="project" value="TreeGrafter"/>
</dbReference>
<dbReference type="Pfam" id="PF09556">
    <property type="entry name" value="RE_HaeIII"/>
    <property type="match status" value="1"/>
</dbReference>
<dbReference type="Proteomes" id="UP000182471">
    <property type="component" value="Unassembled WGS sequence"/>
</dbReference>
<dbReference type="Pfam" id="PF00145">
    <property type="entry name" value="DNA_methylase"/>
    <property type="match status" value="1"/>
</dbReference>
<evidence type="ECO:0000256" key="6">
    <source>
        <dbReference type="RuleBase" id="RU000416"/>
    </source>
</evidence>
<keyword evidence="2 5" id="KW-0808">Transferase</keyword>
<dbReference type="EMBL" id="FOGW01000034">
    <property type="protein sequence ID" value="SES10893.1"/>
    <property type="molecule type" value="Genomic_DNA"/>
</dbReference>
<evidence type="ECO:0000256" key="5">
    <source>
        <dbReference type="PROSITE-ProRule" id="PRU01016"/>
    </source>
</evidence>
<dbReference type="InterPro" id="IPR018117">
    <property type="entry name" value="C5_DNA_meth_AS"/>
</dbReference>
<evidence type="ECO:0000313" key="8">
    <source>
        <dbReference type="EMBL" id="SES10893.1"/>
    </source>
</evidence>
<keyword evidence="1 5" id="KW-0489">Methyltransferase</keyword>
<dbReference type="AlphaFoldDB" id="A0A1H9UPF9"/>
<keyword evidence="3 5" id="KW-0949">S-adenosyl-L-methionine</keyword>
<sequence length="674" mass="77154">MNVVSLFSGCGGLDLGFERAGFDIPVANEFDKSIWATFKANHPNTHLIEGDIRKVNKEDIAQFLNGEVDGIIGGPPCQSWSEAGALKGIKDERGQLFFDYIRILKEFKPKFFLAENVSGMLANRHSEAVKNILDLFEEAGYSVSFTLVNAKDYGVAEERKRVFYIGFRKDLGIDFKFPKGSTTDDSKKITLRDIIWDLQETAVPSGEKNHHNPNAINNNEYFTGAFSPIFMSRNRVKGWDEQAFTVQASGRQCQLHPQAPKMVKYGKNDCRFVEGQEHLYRRMTIREIARVQGFPDDFKFIYDDTNTAYKMIGNAVPVNLAYEIGVAIKKHLEGKADEVISAENSIDAKEVNRKKLSTKSNDQGRAYEYAWIQTLYKALVDARKTRIVENSSLEANKRAWDSMDDERQETYMVSAEAAVDTIIELEPKMVEEATDELLLEFQKDGAGIKGDVRDIVVKRDTLDWEFGLSIKHNHNAAKHSRLSHKLDFGKEWFEQPCSETYWNEIKPIFDRLKTCKEEGVKWSELDDKSENVYIPLLQSFMDEISRAYEKDSELPRKMIEYLIGVKDYYKVVSHDKKRLTLIHTFNLHGTLNQPGEKIVSAITVPTVELPTELIALKFKKDSDNTVEMYLDNGWQLSFRIHNASTKVEPSLKFDIQFIGMPTNVLNIECRWNNK</sequence>
<proteinExistence type="inferred from homology"/>
<dbReference type="PANTHER" id="PTHR10629:SF52">
    <property type="entry name" value="DNA (CYTOSINE-5)-METHYLTRANSFERASE 1"/>
    <property type="match status" value="1"/>
</dbReference>
<keyword evidence="4" id="KW-0680">Restriction system</keyword>
<comment type="similarity">
    <text evidence="5 6">Belongs to the class I-like SAM-binding methyltransferase superfamily. C5-methyltransferase family.</text>
</comment>
<dbReference type="InterPro" id="IPR050390">
    <property type="entry name" value="C5-Methyltransferase"/>
</dbReference>
<protein>
    <recommendedName>
        <fullName evidence="7">Cytosine-specific methyltransferase</fullName>
        <ecNumber evidence="7">2.1.1.37</ecNumber>
    </recommendedName>
</protein>
<organism evidence="8 9">
    <name type="scientific">Lachnobacterium bovis</name>
    <dbReference type="NCBI Taxonomy" id="140626"/>
    <lineage>
        <taxon>Bacteria</taxon>
        <taxon>Bacillati</taxon>
        <taxon>Bacillota</taxon>
        <taxon>Clostridia</taxon>
        <taxon>Lachnospirales</taxon>
        <taxon>Lachnospiraceae</taxon>
        <taxon>Lachnobacterium</taxon>
    </lineage>
</organism>
<evidence type="ECO:0000256" key="2">
    <source>
        <dbReference type="ARBA" id="ARBA00022679"/>
    </source>
</evidence>
<reference evidence="9" key="1">
    <citation type="submission" date="2016-10" db="EMBL/GenBank/DDBJ databases">
        <authorList>
            <person name="Varghese N."/>
            <person name="Submissions S."/>
        </authorList>
    </citation>
    <scope>NUCLEOTIDE SEQUENCE [LARGE SCALE GENOMIC DNA]</scope>
    <source>
        <strain evidence="9">S1b</strain>
    </source>
</reference>
<keyword evidence="9" id="KW-1185">Reference proteome</keyword>
<dbReference type="RefSeq" id="WP_074730955.1">
    <property type="nucleotide sequence ID" value="NZ_FOGW01000034.1"/>
</dbReference>
<dbReference type="GO" id="GO:0003886">
    <property type="term" value="F:DNA (cytosine-5-)-methyltransferase activity"/>
    <property type="evidence" value="ECO:0007669"/>
    <property type="project" value="UniProtKB-EC"/>
</dbReference>
<dbReference type="Gene3D" id="3.40.50.150">
    <property type="entry name" value="Vaccinia Virus protein VP39"/>
    <property type="match status" value="1"/>
</dbReference>
<dbReference type="PROSITE" id="PS00095">
    <property type="entry name" value="C5_MTASE_2"/>
    <property type="match status" value="1"/>
</dbReference>
<dbReference type="EC" id="2.1.1.37" evidence="7"/>